<proteinExistence type="predicted"/>
<evidence type="ECO:0000313" key="3">
    <source>
        <dbReference type="Proteomes" id="UP001152561"/>
    </source>
</evidence>
<evidence type="ECO:0000256" key="1">
    <source>
        <dbReference type="SAM" id="MobiDB-lite"/>
    </source>
</evidence>
<organism evidence="2 3">
    <name type="scientific">Anisodus acutangulus</name>
    <dbReference type="NCBI Taxonomy" id="402998"/>
    <lineage>
        <taxon>Eukaryota</taxon>
        <taxon>Viridiplantae</taxon>
        <taxon>Streptophyta</taxon>
        <taxon>Embryophyta</taxon>
        <taxon>Tracheophyta</taxon>
        <taxon>Spermatophyta</taxon>
        <taxon>Magnoliopsida</taxon>
        <taxon>eudicotyledons</taxon>
        <taxon>Gunneridae</taxon>
        <taxon>Pentapetalae</taxon>
        <taxon>asterids</taxon>
        <taxon>lamiids</taxon>
        <taxon>Solanales</taxon>
        <taxon>Solanaceae</taxon>
        <taxon>Solanoideae</taxon>
        <taxon>Hyoscyameae</taxon>
        <taxon>Anisodus</taxon>
    </lineage>
</organism>
<keyword evidence="3" id="KW-1185">Reference proteome</keyword>
<evidence type="ECO:0000313" key="2">
    <source>
        <dbReference type="EMBL" id="KAJ8543379.1"/>
    </source>
</evidence>
<protein>
    <submittedName>
        <fullName evidence="2">Uncharacterized protein</fullName>
    </submittedName>
</protein>
<feature type="region of interest" description="Disordered" evidence="1">
    <location>
        <begin position="68"/>
        <end position="112"/>
    </location>
</feature>
<dbReference type="AlphaFoldDB" id="A0A9Q1R7C2"/>
<feature type="region of interest" description="Disordered" evidence="1">
    <location>
        <begin position="1"/>
        <end position="23"/>
    </location>
</feature>
<sequence length="140" mass="15510">MGTNLPEANRTDGRERNMGEGGRTTHFRVQSIVRGCSSRARGEIANIEAQFVIALSIKETTFKALPIQPPVEDPAQASNSEGWPLEKKDNEEALEEIGEQPHEAPTDRNAVKLEKCHRRRGSFQRSACPSLLESSQTLRG</sequence>
<dbReference type="EMBL" id="JAJAGQ010000014">
    <property type="protein sequence ID" value="KAJ8543379.1"/>
    <property type="molecule type" value="Genomic_DNA"/>
</dbReference>
<feature type="compositionally biased region" description="Basic and acidic residues" evidence="1">
    <location>
        <begin position="9"/>
        <end position="18"/>
    </location>
</feature>
<dbReference type="Proteomes" id="UP001152561">
    <property type="component" value="Unassembled WGS sequence"/>
</dbReference>
<feature type="compositionally biased region" description="Basic and acidic residues" evidence="1">
    <location>
        <begin position="99"/>
        <end position="112"/>
    </location>
</feature>
<accession>A0A9Q1R7C2</accession>
<gene>
    <name evidence="2" type="ORF">K7X08_005902</name>
</gene>
<name>A0A9Q1R7C2_9SOLA</name>
<reference evidence="3" key="1">
    <citation type="journal article" date="2023" name="Proc. Natl. Acad. Sci. U.S.A.">
        <title>Genomic and structural basis for evolution of tropane alkaloid biosynthesis.</title>
        <authorList>
            <person name="Wanga Y.-J."/>
            <person name="Taina T."/>
            <person name="Yua J.-Y."/>
            <person name="Lia J."/>
            <person name="Xua B."/>
            <person name="Chenc J."/>
            <person name="D'Auriad J.C."/>
            <person name="Huanga J.-P."/>
            <person name="Huanga S.-X."/>
        </authorList>
    </citation>
    <scope>NUCLEOTIDE SEQUENCE [LARGE SCALE GENOMIC DNA]</scope>
    <source>
        <strain evidence="3">cv. KIB-2019</strain>
    </source>
</reference>
<comment type="caution">
    <text evidence="2">The sequence shown here is derived from an EMBL/GenBank/DDBJ whole genome shotgun (WGS) entry which is preliminary data.</text>
</comment>